<sequence>MGSDARYVMDDNAYAIEHDWCGVIWRVKPFHRWCPARSPDLNPTKRMWDLVGKTDCGSVLQAPSTTQQALLQEWALLPQQRSTTLLPTCLTFVSMHFS</sequence>
<evidence type="ECO:0000313" key="1">
    <source>
        <dbReference type="EMBL" id="GBL90366.1"/>
    </source>
</evidence>
<dbReference type="Proteomes" id="UP000499080">
    <property type="component" value="Unassembled WGS sequence"/>
</dbReference>
<organism evidence="1 2">
    <name type="scientific">Araneus ventricosus</name>
    <name type="common">Orbweaver spider</name>
    <name type="synonym">Epeira ventricosa</name>
    <dbReference type="NCBI Taxonomy" id="182803"/>
    <lineage>
        <taxon>Eukaryota</taxon>
        <taxon>Metazoa</taxon>
        <taxon>Ecdysozoa</taxon>
        <taxon>Arthropoda</taxon>
        <taxon>Chelicerata</taxon>
        <taxon>Arachnida</taxon>
        <taxon>Araneae</taxon>
        <taxon>Araneomorphae</taxon>
        <taxon>Entelegynae</taxon>
        <taxon>Araneoidea</taxon>
        <taxon>Araneidae</taxon>
        <taxon>Araneus</taxon>
    </lineage>
</organism>
<keyword evidence="2" id="KW-1185">Reference proteome</keyword>
<reference evidence="1 2" key="1">
    <citation type="journal article" date="2019" name="Sci. Rep.">
        <title>Orb-weaving spider Araneus ventricosus genome elucidates the spidroin gene catalogue.</title>
        <authorList>
            <person name="Kono N."/>
            <person name="Nakamura H."/>
            <person name="Ohtoshi R."/>
            <person name="Moran D.A.P."/>
            <person name="Shinohara A."/>
            <person name="Yoshida Y."/>
            <person name="Fujiwara M."/>
            <person name="Mori M."/>
            <person name="Tomita M."/>
            <person name="Arakawa K."/>
        </authorList>
    </citation>
    <scope>NUCLEOTIDE SEQUENCE [LARGE SCALE GENOMIC DNA]</scope>
</reference>
<dbReference type="AlphaFoldDB" id="A0A4Y2BGF3"/>
<accession>A0A4Y2BGF3</accession>
<dbReference type="EMBL" id="BGPR01000071">
    <property type="protein sequence ID" value="GBL90366.1"/>
    <property type="molecule type" value="Genomic_DNA"/>
</dbReference>
<comment type="caution">
    <text evidence="1">The sequence shown here is derived from an EMBL/GenBank/DDBJ whole genome shotgun (WGS) entry which is preliminary data.</text>
</comment>
<evidence type="ECO:0000313" key="2">
    <source>
        <dbReference type="Proteomes" id="UP000499080"/>
    </source>
</evidence>
<protein>
    <recommendedName>
        <fullName evidence="3">Tc1-like transposase DDE domain-containing protein</fullName>
    </recommendedName>
</protein>
<proteinExistence type="predicted"/>
<evidence type="ECO:0008006" key="3">
    <source>
        <dbReference type="Google" id="ProtNLM"/>
    </source>
</evidence>
<gene>
    <name evidence="1" type="ORF">AVEN_178812_1</name>
</gene>
<name>A0A4Y2BGF3_ARAVE</name>